<dbReference type="InterPro" id="IPR046796">
    <property type="entry name" value="Transposase_32_dom"/>
</dbReference>
<organism evidence="3 4">
    <name type="scientific">Actinidia rufa</name>
    <dbReference type="NCBI Taxonomy" id="165716"/>
    <lineage>
        <taxon>Eukaryota</taxon>
        <taxon>Viridiplantae</taxon>
        <taxon>Streptophyta</taxon>
        <taxon>Embryophyta</taxon>
        <taxon>Tracheophyta</taxon>
        <taxon>Spermatophyta</taxon>
        <taxon>Magnoliopsida</taxon>
        <taxon>eudicotyledons</taxon>
        <taxon>Gunneridae</taxon>
        <taxon>Pentapetalae</taxon>
        <taxon>asterids</taxon>
        <taxon>Ericales</taxon>
        <taxon>Actinidiaceae</taxon>
        <taxon>Actinidia</taxon>
    </lineage>
</organism>
<evidence type="ECO:0000256" key="1">
    <source>
        <dbReference type="SAM" id="MobiDB-lite"/>
    </source>
</evidence>
<sequence>MSTPQKRKGPQTLSSYCSSGTTSKRQATGFRSQSGTSSGQRGDASIPDASKFRPNSNAEAHFNHSFKYRLMFIFYSVILEEFSETLIYTYFTKWGWQRLAVYEGVVCLELVREFFTNIHASNKESGTLKSYVRGVYLDFSISDICAFHHIQPLDPNIIRFPYSPSTNGPSLNSLAHLLLADEGDWPPSPSSLLKQKGLKDVFRVLNHIIYDMFQCMSYASEIDETRVYFMHAIALDLSVDVSRLMFNLILKASLDNSSHAYLPLWLLITEFLARHPIVSKPDETHVPMGKAISRHTLRMSNAHLGVAPLPPQLRPHAMDLDPSDDEISPATPDVLSTSSTPPSAAHLAATSNSNIADAIAALFTHMNVIHTDLVERIE</sequence>
<feature type="domain" description="Putative plant transposon protein" evidence="2">
    <location>
        <begin position="95"/>
        <end position="274"/>
    </location>
</feature>
<accession>A0A7J0EMB8</accession>
<evidence type="ECO:0000313" key="4">
    <source>
        <dbReference type="Proteomes" id="UP000585474"/>
    </source>
</evidence>
<evidence type="ECO:0000259" key="2">
    <source>
        <dbReference type="Pfam" id="PF20167"/>
    </source>
</evidence>
<dbReference type="AlphaFoldDB" id="A0A7J0EMB8"/>
<dbReference type="Pfam" id="PF20167">
    <property type="entry name" value="Transposase_32"/>
    <property type="match status" value="1"/>
</dbReference>
<dbReference type="OrthoDB" id="1559178at2759"/>
<feature type="compositionally biased region" description="Polar residues" evidence="1">
    <location>
        <begin position="11"/>
        <end position="26"/>
    </location>
</feature>
<evidence type="ECO:0000313" key="3">
    <source>
        <dbReference type="EMBL" id="GFY87129.1"/>
    </source>
</evidence>
<feature type="region of interest" description="Disordered" evidence="1">
    <location>
        <begin position="314"/>
        <end position="346"/>
    </location>
</feature>
<feature type="compositionally biased region" description="Low complexity" evidence="1">
    <location>
        <begin position="28"/>
        <end position="42"/>
    </location>
</feature>
<dbReference type="Proteomes" id="UP000585474">
    <property type="component" value="Unassembled WGS sequence"/>
</dbReference>
<feature type="region of interest" description="Disordered" evidence="1">
    <location>
        <begin position="1"/>
        <end position="52"/>
    </location>
</feature>
<gene>
    <name evidence="3" type="ORF">Acr_05g0007680</name>
</gene>
<keyword evidence="4" id="KW-1185">Reference proteome</keyword>
<proteinExistence type="predicted"/>
<name>A0A7J0EMB8_9ERIC</name>
<dbReference type="EMBL" id="BJWL01000005">
    <property type="protein sequence ID" value="GFY87129.1"/>
    <property type="molecule type" value="Genomic_DNA"/>
</dbReference>
<comment type="caution">
    <text evidence="3">The sequence shown here is derived from an EMBL/GenBank/DDBJ whole genome shotgun (WGS) entry which is preliminary data.</text>
</comment>
<protein>
    <recommendedName>
        <fullName evidence="2">Putative plant transposon protein domain-containing protein</fullName>
    </recommendedName>
</protein>
<reference evidence="3 4" key="1">
    <citation type="submission" date="2019-07" db="EMBL/GenBank/DDBJ databases">
        <title>De Novo Assembly of kiwifruit Actinidia rufa.</title>
        <authorList>
            <person name="Sugita-Konishi S."/>
            <person name="Sato K."/>
            <person name="Mori E."/>
            <person name="Abe Y."/>
            <person name="Kisaki G."/>
            <person name="Hamano K."/>
            <person name="Suezawa K."/>
            <person name="Otani M."/>
            <person name="Fukuda T."/>
            <person name="Manabe T."/>
            <person name="Gomi K."/>
            <person name="Tabuchi M."/>
            <person name="Akimitsu K."/>
            <person name="Kataoka I."/>
        </authorList>
    </citation>
    <scope>NUCLEOTIDE SEQUENCE [LARGE SCALE GENOMIC DNA]</scope>
    <source>
        <strain evidence="4">cv. Fuchu</strain>
    </source>
</reference>